<gene>
    <name evidence="1" type="ORF">BN1211_4371</name>
</gene>
<proteinExistence type="predicted"/>
<accession>A0A0H5C6E0</accession>
<dbReference type="Proteomes" id="UP000038830">
    <property type="component" value="Unassembled WGS sequence"/>
</dbReference>
<evidence type="ECO:0000313" key="1">
    <source>
        <dbReference type="EMBL" id="CEP23725.1"/>
    </source>
</evidence>
<evidence type="ECO:0000313" key="2">
    <source>
        <dbReference type="Proteomes" id="UP000038830"/>
    </source>
</evidence>
<organism evidence="1 2">
    <name type="scientific">Cyberlindnera jadinii (strain ATCC 18201 / CBS 1600 / BCRC 20928 / JCM 3617 / NBRC 0987 / NRRL Y-1542)</name>
    <name type="common">Torula yeast</name>
    <name type="synonym">Candida utilis</name>
    <dbReference type="NCBI Taxonomy" id="983966"/>
    <lineage>
        <taxon>Eukaryota</taxon>
        <taxon>Fungi</taxon>
        <taxon>Dikarya</taxon>
        <taxon>Ascomycota</taxon>
        <taxon>Saccharomycotina</taxon>
        <taxon>Saccharomycetes</taxon>
        <taxon>Phaffomycetales</taxon>
        <taxon>Phaffomycetaceae</taxon>
        <taxon>Cyberlindnera</taxon>
    </lineage>
</organism>
<dbReference type="EMBL" id="CDQK01000005">
    <property type="protein sequence ID" value="CEP23725.1"/>
    <property type="molecule type" value="Genomic_DNA"/>
</dbReference>
<sequence>MFYNISLIHNWGQLLDAEIHSLGLSSNFLFIVKCAQSHALPPREASFGLHAFKYHQHSQDGDLSQIPALNIDA</sequence>
<reference evidence="2" key="1">
    <citation type="journal article" date="2015" name="J. Biotechnol.">
        <title>The structure of the Cyberlindnera jadinii genome and its relation to Candida utilis analyzed by the occurrence of single nucleotide polymorphisms.</title>
        <authorList>
            <person name="Rupp O."/>
            <person name="Brinkrolf K."/>
            <person name="Buerth C."/>
            <person name="Kunigo M."/>
            <person name="Schneider J."/>
            <person name="Jaenicke S."/>
            <person name="Goesmann A."/>
            <person name="Puehler A."/>
            <person name="Jaeger K.-E."/>
            <person name="Ernst J.F."/>
        </authorList>
    </citation>
    <scope>NUCLEOTIDE SEQUENCE [LARGE SCALE GENOMIC DNA]</scope>
    <source>
        <strain evidence="2">ATCC 18201 / CBS 1600 / BCRC 20928 / JCM 3617 / NBRC 0987 / NRRL Y-1542</strain>
    </source>
</reference>
<name>A0A0H5C6E0_CYBJN</name>
<protein>
    <submittedName>
        <fullName evidence="1">Uncharacterized protein</fullName>
    </submittedName>
</protein>
<dbReference type="AlphaFoldDB" id="A0A0H5C6E0"/>